<organism evidence="1 2">
    <name type="scientific">Araneus ventricosus</name>
    <name type="common">Orbweaver spider</name>
    <name type="synonym">Epeira ventricosa</name>
    <dbReference type="NCBI Taxonomy" id="182803"/>
    <lineage>
        <taxon>Eukaryota</taxon>
        <taxon>Metazoa</taxon>
        <taxon>Ecdysozoa</taxon>
        <taxon>Arthropoda</taxon>
        <taxon>Chelicerata</taxon>
        <taxon>Arachnida</taxon>
        <taxon>Araneae</taxon>
        <taxon>Araneomorphae</taxon>
        <taxon>Entelegynae</taxon>
        <taxon>Araneoidea</taxon>
        <taxon>Araneidae</taxon>
        <taxon>Araneus</taxon>
    </lineage>
</organism>
<gene>
    <name evidence="1" type="ORF">AVEN_50892_1</name>
</gene>
<comment type="caution">
    <text evidence="1">The sequence shown here is derived from an EMBL/GenBank/DDBJ whole genome shotgun (WGS) entry which is preliminary data.</text>
</comment>
<proteinExistence type="predicted"/>
<reference evidence="1 2" key="1">
    <citation type="journal article" date="2019" name="Sci. Rep.">
        <title>Orb-weaving spider Araneus ventricosus genome elucidates the spidroin gene catalogue.</title>
        <authorList>
            <person name="Kono N."/>
            <person name="Nakamura H."/>
            <person name="Ohtoshi R."/>
            <person name="Moran D.A.P."/>
            <person name="Shinohara A."/>
            <person name="Yoshida Y."/>
            <person name="Fujiwara M."/>
            <person name="Mori M."/>
            <person name="Tomita M."/>
            <person name="Arakawa K."/>
        </authorList>
    </citation>
    <scope>NUCLEOTIDE SEQUENCE [LARGE SCALE GENOMIC DNA]</scope>
</reference>
<dbReference type="AlphaFoldDB" id="A0A4Y2FPG3"/>
<name>A0A4Y2FPG3_ARAVE</name>
<evidence type="ECO:0000313" key="2">
    <source>
        <dbReference type="Proteomes" id="UP000499080"/>
    </source>
</evidence>
<dbReference type="Proteomes" id="UP000499080">
    <property type="component" value="Unassembled WGS sequence"/>
</dbReference>
<evidence type="ECO:0000313" key="1">
    <source>
        <dbReference type="EMBL" id="GBM43061.1"/>
    </source>
</evidence>
<accession>A0A4Y2FPG3</accession>
<dbReference type="EMBL" id="BGPR01096723">
    <property type="protein sequence ID" value="GBM43061.1"/>
    <property type="molecule type" value="Genomic_DNA"/>
</dbReference>
<keyword evidence="2" id="KW-1185">Reference proteome</keyword>
<sequence>MELSSTFKHIFSPNGNIEKIPAPSRSHISSSRSGNQTWLLLVIPYLSLQNSLPNHKTHIAGKRLSMFVTHGWAPLHAKSYVKGQSPPAGVVRKFGGGASHLIVFQTYEASPKIAFVLLQNGALI</sequence>
<protein>
    <submittedName>
        <fullName evidence="1">Uncharacterized protein</fullName>
    </submittedName>
</protein>